<feature type="region of interest" description="Disordered" evidence="3">
    <location>
        <begin position="199"/>
        <end position="219"/>
    </location>
</feature>
<feature type="domain" description="Signal transduction histidine kinase dimerisation/phosphoacceptor" evidence="4">
    <location>
        <begin position="337"/>
        <end position="405"/>
    </location>
</feature>
<proteinExistence type="predicted"/>
<gene>
    <name evidence="5" type="ORF">FHS75_002892</name>
</gene>
<dbReference type="AlphaFoldDB" id="A0A7Y9Y0M2"/>
<evidence type="ECO:0000256" key="2">
    <source>
        <dbReference type="ARBA" id="ARBA00012438"/>
    </source>
</evidence>
<dbReference type="Gene3D" id="1.10.287.130">
    <property type="match status" value="1"/>
</dbReference>
<evidence type="ECO:0000256" key="1">
    <source>
        <dbReference type="ARBA" id="ARBA00000085"/>
    </source>
</evidence>
<protein>
    <recommendedName>
        <fullName evidence="2">histidine kinase</fullName>
        <ecNumber evidence="2">2.7.13.3</ecNumber>
    </recommendedName>
</protein>
<dbReference type="CDD" id="cd00082">
    <property type="entry name" value="HisKA"/>
    <property type="match status" value="1"/>
</dbReference>
<comment type="catalytic activity">
    <reaction evidence="1">
        <text>ATP + protein L-histidine = ADP + protein N-phospho-L-histidine.</text>
        <dbReference type="EC" id="2.7.13.3"/>
    </reaction>
</comment>
<evidence type="ECO:0000259" key="4">
    <source>
        <dbReference type="SMART" id="SM00388"/>
    </source>
</evidence>
<feature type="region of interest" description="Disordered" evidence="3">
    <location>
        <begin position="147"/>
        <end position="185"/>
    </location>
</feature>
<dbReference type="SUPFAM" id="SSF47384">
    <property type="entry name" value="Homodimeric domain of signal transducing histidine kinase"/>
    <property type="match status" value="1"/>
</dbReference>
<dbReference type="EC" id="2.7.13.3" evidence="2"/>
<name>A0A7Y9Y0M2_9SPHN</name>
<evidence type="ECO:0000313" key="6">
    <source>
        <dbReference type="Proteomes" id="UP000522081"/>
    </source>
</evidence>
<dbReference type="EMBL" id="JACBZF010000005">
    <property type="protein sequence ID" value="NYH96553.1"/>
    <property type="molecule type" value="Genomic_DNA"/>
</dbReference>
<sequence>MHFDDRLATVLRQPPRGEGMVRVQYRQLVDLLGTAGAEGRGEHIDAAYIRLAELSGLVPSGSRASILREPGLRLRNPRLLAQLAADQPQVASAAISSARLDEEQWLDLIPALPLAARGALRDSGHLPPRALELLDRLGIRSRSLPPATIPAVEESPPEPSQAPLPSHVQPDSAAPARQTGDESGIRAIVERIEKLSRARREKEISLNDDSPPLPLDGLEEDSGYRRLKAFDFTTGSDGRIAWAESAAAPMIVGTSLASTFEGAPLEGDEALVAAFQRRQPILGSRVKISGAPVLSGEWRIDAHPRFAGTGGGFQGYAGRMRRPIETSPEEAPDPRVREADRIRQVLHELRTPVNAIHGFAEAIQQALFGPITHNYRALAAGIAADAARIMAGFDEIERMVKLDAGALDLEPGQCDFGAIVAETISQLEAYSASRNSGFKLHVAGEQPVGLCPREARQLAWRILASLAGAMVPGETLDVRIEGEGGFAAFAADLPSSLAHLPESDLFAANPAIQNSALVASIFGTGFALRLAASELDAAGGSLSVESNTLRLTLPRLTASEALHSEEPVASAASGGG</sequence>
<comment type="caution">
    <text evidence="5">The sequence shown here is derived from an EMBL/GenBank/DDBJ whole genome shotgun (WGS) entry which is preliminary data.</text>
</comment>
<dbReference type="InterPro" id="IPR003661">
    <property type="entry name" value="HisK_dim/P_dom"/>
</dbReference>
<evidence type="ECO:0000313" key="5">
    <source>
        <dbReference type="EMBL" id="NYH96553.1"/>
    </source>
</evidence>
<dbReference type="RefSeq" id="WP_179408382.1">
    <property type="nucleotide sequence ID" value="NZ_BMGF01000005.1"/>
</dbReference>
<dbReference type="SMART" id="SM00388">
    <property type="entry name" value="HisKA"/>
    <property type="match status" value="1"/>
</dbReference>
<dbReference type="GO" id="GO:0000155">
    <property type="term" value="F:phosphorelay sensor kinase activity"/>
    <property type="evidence" value="ECO:0007669"/>
    <property type="project" value="InterPro"/>
</dbReference>
<organism evidence="5 6">
    <name type="scientific">Novosphingobium marinum</name>
    <dbReference type="NCBI Taxonomy" id="1514948"/>
    <lineage>
        <taxon>Bacteria</taxon>
        <taxon>Pseudomonadati</taxon>
        <taxon>Pseudomonadota</taxon>
        <taxon>Alphaproteobacteria</taxon>
        <taxon>Sphingomonadales</taxon>
        <taxon>Sphingomonadaceae</taxon>
        <taxon>Novosphingobium</taxon>
    </lineage>
</organism>
<evidence type="ECO:0000256" key="3">
    <source>
        <dbReference type="SAM" id="MobiDB-lite"/>
    </source>
</evidence>
<accession>A0A7Y9Y0M2</accession>
<dbReference type="Proteomes" id="UP000522081">
    <property type="component" value="Unassembled WGS sequence"/>
</dbReference>
<dbReference type="InterPro" id="IPR036097">
    <property type="entry name" value="HisK_dim/P_sf"/>
</dbReference>
<keyword evidence="6" id="KW-1185">Reference proteome</keyword>
<reference evidence="5 6" key="1">
    <citation type="submission" date="2020-07" db="EMBL/GenBank/DDBJ databases">
        <title>Genomic Encyclopedia of Type Strains, Phase IV (KMG-IV): sequencing the most valuable type-strain genomes for metagenomic binning, comparative biology and taxonomic classification.</title>
        <authorList>
            <person name="Goeker M."/>
        </authorList>
    </citation>
    <scope>NUCLEOTIDE SEQUENCE [LARGE SCALE GENOMIC DNA]</scope>
    <source>
        <strain evidence="5 6">DSM 29043</strain>
    </source>
</reference>